<dbReference type="InterPro" id="IPR036709">
    <property type="entry name" value="Autotransporte_beta_dom_sf"/>
</dbReference>
<organism evidence="2 3">
    <name type="scientific">Bradyrhizobium jicamae</name>
    <dbReference type="NCBI Taxonomy" id="280332"/>
    <lineage>
        <taxon>Bacteria</taxon>
        <taxon>Pseudomonadati</taxon>
        <taxon>Pseudomonadota</taxon>
        <taxon>Alphaproteobacteria</taxon>
        <taxon>Hyphomicrobiales</taxon>
        <taxon>Nitrobacteraceae</taxon>
        <taxon>Bradyrhizobium</taxon>
    </lineage>
</organism>
<dbReference type="InterPro" id="IPR005546">
    <property type="entry name" value="Autotransporte_beta"/>
</dbReference>
<feature type="domain" description="Autotransporter" evidence="1">
    <location>
        <begin position="494"/>
        <end position="778"/>
    </location>
</feature>
<dbReference type="PROSITE" id="PS51208">
    <property type="entry name" value="AUTOTRANSPORTER"/>
    <property type="match status" value="1"/>
</dbReference>
<protein>
    <submittedName>
        <fullName evidence="2">Autotransporter domain-containing protein</fullName>
    </submittedName>
</protein>
<sequence length="778" mass="79571">MAALWPGASVMAQQQCIQTPIQTNQTCTNSMSLSGLRDNGTVALTNTNIGTISSTSPLIGIGVFANTAATVTNYGTISGTSTGGPPFVDVDGLPFAHLGIGIEATTATITNYGTIAGIGTGISAIGIGITATSATVTNYGAISGTGTGIDTLGAGSNVTNNGTISGNTFAIHFGGGDNTLTLGPTAIVNGTVIAGGTNNAFQLGGPGHSNFDLSTIGASGQYKGFDTFNLVGGTWTVFNTFGQSQTWNVDGGTLAGTGTLSSINVNKGGTLSPGTGPGTAMTITGNLAFQSGAIYLVQLNPSTSSFANVTGTAALSGATVNAVFAGGNYVSKQYTILTASGGVSGTFALNIVNTNLPANFHTALSYDANDAFLNLSLTFGIPGNLNGNQQAVGNAITNFFNTTGGIPMVYAALTPAQLTQASGELGTASQQTTYDAMGQFMGLLTDPFMNRTGGANVAPGTTGYADKGLGYAASKRDAYAMDTKAIYTKAPPVPFVPRWSVWAAGYGGSQSTSGNAFVGSNDTTSRIAGTAVGADYLFSPTTLAGFAIAGGGTSFSVNNLGSGRSDLFQAGAYVRHTNGPAYITAALAYGWQDVTTNRMVSIFGIDQLRAEFNANAYSGRVEGGHRFVAPVIGGIGITPYAAGQFTTFDLPNYMEQAIVGSNQFALAYNAKSMTDTRSELGVRTDKSFAMANGIFTMRGRLAWAHDYDPDRNVLATFQTLPGASFVVNGATHAADSALTTASAEWKWVNGWSTAATFEGEFSNVTRSYAGKGVVRYQW</sequence>
<dbReference type="EMBL" id="JAFCJH010000105">
    <property type="protein sequence ID" value="MBR0801756.1"/>
    <property type="molecule type" value="Genomic_DNA"/>
</dbReference>
<dbReference type="Proteomes" id="UP001315278">
    <property type="component" value="Unassembled WGS sequence"/>
</dbReference>
<keyword evidence="3" id="KW-1185">Reference proteome</keyword>
<accession>A0ABS5FY46</accession>
<dbReference type="SUPFAM" id="SSF103515">
    <property type="entry name" value="Autotransporter"/>
    <property type="match status" value="1"/>
</dbReference>
<gene>
    <name evidence="2" type="ORF">JQ615_41180</name>
</gene>
<proteinExistence type="predicted"/>
<comment type="caution">
    <text evidence="2">The sequence shown here is derived from an EMBL/GenBank/DDBJ whole genome shotgun (WGS) entry which is preliminary data.</text>
</comment>
<evidence type="ECO:0000313" key="3">
    <source>
        <dbReference type="Proteomes" id="UP001315278"/>
    </source>
</evidence>
<evidence type="ECO:0000313" key="2">
    <source>
        <dbReference type="EMBL" id="MBR0801756.1"/>
    </source>
</evidence>
<dbReference type="SMART" id="SM00869">
    <property type="entry name" value="Autotransporter"/>
    <property type="match status" value="1"/>
</dbReference>
<name>A0ABS5FY46_9BRAD</name>
<dbReference type="Gene3D" id="2.40.128.130">
    <property type="entry name" value="Autotransporter beta-domain"/>
    <property type="match status" value="1"/>
</dbReference>
<reference evidence="3" key="1">
    <citation type="journal article" date="2021" name="ISME J.">
        <title>Evolutionary origin and ecological implication of a unique nif island in free-living Bradyrhizobium lineages.</title>
        <authorList>
            <person name="Tao J."/>
        </authorList>
    </citation>
    <scope>NUCLEOTIDE SEQUENCE [LARGE SCALE GENOMIC DNA]</scope>
    <source>
        <strain evidence="3">SZCCT0434</strain>
    </source>
</reference>
<evidence type="ECO:0000259" key="1">
    <source>
        <dbReference type="PROSITE" id="PS51208"/>
    </source>
</evidence>
<dbReference type="Pfam" id="PF03797">
    <property type="entry name" value="Autotransporter"/>
    <property type="match status" value="1"/>
</dbReference>